<dbReference type="RefSeq" id="WP_108090079.1">
    <property type="nucleotide sequence ID" value="NZ_PZPP01000010.1"/>
</dbReference>
<keyword evidence="4" id="KW-0804">Transcription</keyword>
<accession>A0A2T4Y169</accession>
<organism evidence="5 6">
    <name type="scientific">Enterobacter cloacae</name>
    <dbReference type="NCBI Taxonomy" id="550"/>
    <lineage>
        <taxon>Bacteria</taxon>
        <taxon>Pseudomonadati</taxon>
        <taxon>Pseudomonadota</taxon>
        <taxon>Gammaproteobacteria</taxon>
        <taxon>Enterobacterales</taxon>
        <taxon>Enterobacteriaceae</taxon>
        <taxon>Enterobacter</taxon>
        <taxon>Enterobacter cloacae complex</taxon>
    </lineage>
</organism>
<evidence type="ECO:0000256" key="1">
    <source>
        <dbReference type="ARBA" id="ARBA00011046"/>
    </source>
</evidence>
<keyword evidence="2" id="KW-0805">Transcription regulation</keyword>
<dbReference type="GO" id="GO:0045892">
    <property type="term" value="P:negative regulation of DNA-templated transcription"/>
    <property type="evidence" value="ECO:0007669"/>
    <property type="project" value="InterPro"/>
</dbReference>
<dbReference type="InterPro" id="IPR036390">
    <property type="entry name" value="WH_DNA-bd_sf"/>
</dbReference>
<dbReference type="Proteomes" id="UP000241614">
    <property type="component" value="Unassembled WGS sequence"/>
</dbReference>
<dbReference type="GO" id="GO:0003677">
    <property type="term" value="F:DNA binding"/>
    <property type="evidence" value="ECO:0007669"/>
    <property type="project" value="UniProtKB-KW"/>
</dbReference>
<evidence type="ECO:0000256" key="4">
    <source>
        <dbReference type="ARBA" id="ARBA00023163"/>
    </source>
</evidence>
<evidence type="ECO:0000313" key="6">
    <source>
        <dbReference type="Proteomes" id="UP000241614"/>
    </source>
</evidence>
<dbReference type="Pfam" id="PF03965">
    <property type="entry name" value="Penicillinase_R"/>
    <property type="match status" value="1"/>
</dbReference>
<name>A0A2T4Y169_ENTCL</name>
<evidence type="ECO:0000313" key="5">
    <source>
        <dbReference type="EMBL" id="PTM35931.1"/>
    </source>
</evidence>
<dbReference type="AlphaFoldDB" id="A0A2T4Y169"/>
<dbReference type="InterPro" id="IPR005650">
    <property type="entry name" value="BlaI_family"/>
</dbReference>
<dbReference type="InterPro" id="IPR036388">
    <property type="entry name" value="WH-like_DNA-bd_sf"/>
</dbReference>
<keyword evidence="3" id="KW-0238">DNA-binding</keyword>
<sequence>MVTLREYIRKQTGNFSAAEILCAFKKYKPTMKLDSVHCQLNRLVERGELEKEKKGRRVRFKPKNDTSRHVFEQLLKKCRERTNP</sequence>
<proteinExistence type="inferred from homology"/>
<dbReference type="Gene3D" id="1.10.10.10">
    <property type="entry name" value="Winged helix-like DNA-binding domain superfamily/Winged helix DNA-binding domain"/>
    <property type="match status" value="1"/>
</dbReference>
<comment type="caution">
    <text evidence="5">The sequence shown here is derived from an EMBL/GenBank/DDBJ whole genome shotgun (WGS) entry which is preliminary data.</text>
</comment>
<dbReference type="EMBL" id="PZPP01000010">
    <property type="protein sequence ID" value="PTM35931.1"/>
    <property type="molecule type" value="Genomic_DNA"/>
</dbReference>
<dbReference type="SUPFAM" id="SSF46785">
    <property type="entry name" value="Winged helix' DNA-binding domain"/>
    <property type="match status" value="1"/>
</dbReference>
<evidence type="ECO:0000256" key="2">
    <source>
        <dbReference type="ARBA" id="ARBA00023015"/>
    </source>
</evidence>
<reference evidence="5 6" key="1">
    <citation type="submission" date="2018-04" db="EMBL/GenBank/DDBJ databases">
        <title>Genome sequencing reveals highly heavy metal resistance and biotechnology application of the novel Enterobacter cloacae amazonensis isolated from wastewater river in Manaus - Amazonas.</title>
        <authorList>
            <person name="Astolfi M.C.T."/>
            <person name="Carvalho E.B.D.S."/>
            <person name="Lacerda L.B."/>
            <person name="Pinto M.V."/>
            <person name="Nogueira V.B."/>
            <person name="Barros A.M."/>
            <person name="Astolfi-Filho S."/>
        </authorList>
    </citation>
    <scope>NUCLEOTIDE SEQUENCE [LARGE SCALE GENOMIC DNA]</scope>
    <source>
        <strain evidence="6">amazonensis</strain>
    </source>
</reference>
<gene>
    <name evidence="5" type="ORF">DA103_09130</name>
</gene>
<comment type="similarity">
    <text evidence="1">Belongs to the BlaI transcriptional regulatory family.</text>
</comment>
<evidence type="ECO:0000256" key="3">
    <source>
        <dbReference type="ARBA" id="ARBA00023125"/>
    </source>
</evidence>
<protein>
    <submittedName>
        <fullName evidence="5">Uncharacterized protein</fullName>
    </submittedName>
</protein>